<evidence type="ECO:0000256" key="7">
    <source>
        <dbReference type="ARBA" id="ARBA00022679"/>
    </source>
</evidence>
<keyword evidence="14" id="KW-0472">Membrane</keyword>
<dbReference type="GeneID" id="100905918"/>
<evidence type="ECO:0000256" key="11">
    <source>
        <dbReference type="ARBA" id="ARBA00022771"/>
    </source>
</evidence>
<evidence type="ECO:0000256" key="6">
    <source>
        <dbReference type="ARBA" id="ARBA00012483"/>
    </source>
</evidence>
<evidence type="ECO:0000256" key="19">
    <source>
        <dbReference type="ARBA" id="ARBA00042305"/>
    </source>
</evidence>
<evidence type="ECO:0000256" key="9">
    <source>
        <dbReference type="ARBA" id="ARBA00022723"/>
    </source>
</evidence>
<dbReference type="PROSITE" id="PS50089">
    <property type="entry name" value="ZF_RING_2"/>
    <property type="match status" value="1"/>
</dbReference>
<keyword evidence="7" id="KW-0808">Transferase</keyword>
<evidence type="ECO:0000256" key="12">
    <source>
        <dbReference type="ARBA" id="ARBA00022786"/>
    </source>
</evidence>
<dbReference type="SUPFAM" id="SSF57850">
    <property type="entry name" value="RING/U-box"/>
    <property type="match status" value="1"/>
</dbReference>
<evidence type="ECO:0000256" key="21">
    <source>
        <dbReference type="SAM" id="MobiDB-lite"/>
    </source>
</evidence>
<dbReference type="RefSeq" id="XP_003743355.2">
    <property type="nucleotide sequence ID" value="XM_003743307.2"/>
</dbReference>
<protein>
    <recommendedName>
        <fullName evidence="17">E3 ubiquitin-protein ligase ZNRF1</fullName>
        <ecNumber evidence="6">2.3.2.27</ecNumber>
    </recommendedName>
    <alternativeName>
        <fullName evidence="18">RING-type E3 ubiquitin transferase ZNRF1</fullName>
    </alternativeName>
    <alternativeName>
        <fullName evidence="19">Zinc/RING finger protein 1</fullName>
    </alternativeName>
</protein>
<dbReference type="GO" id="GO:0043161">
    <property type="term" value="P:proteasome-mediated ubiquitin-dependent protein catabolic process"/>
    <property type="evidence" value="ECO:0007669"/>
    <property type="project" value="TreeGrafter"/>
</dbReference>
<name>A0AAJ6QRB7_9ACAR</name>
<dbReference type="GO" id="GO:0070936">
    <property type="term" value="P:protein K48-linked ubiquitination"/>
    <property type="evidence" value="ECO:0007669"/>
    <property type="project" value="TreeGrafter"/>
</dbReference>
<keyword evidence="16" id="KW-0449">Lipoprotein</keyword>
<feature type="compositionally biased region" description="Low complexity" evidence="21">
    <location>
        <begin position="47"/>
        <end position="58"/>
    </location>
</feature>
<dbReference type="KEGG" id="goe:100905918"/>
<comment type="pathway">
    <text evidence="5">Protein modification; protein ubiquitination.</text>
</comment>
<keyword evidence="11 20" id="KW-0863">Zinc-finger</keyword>
<dbReference type="CDD" id="cd16489">
    <property type="entry name" value="mRING-CH-C4HC2H_ZNRF"/>
    <property type="match status" value="1"/>
</dbReference>
<dbReference type="GO" id="GO:0008270">
    <property type="term" value="F:zinc ion binding"/>
    <property type="evidence" value="ECO:0007669"/>
    <property type="project" value="UniProtKB-KW"/>
</dbReference>
<dbReference type="SMART" id="SM00184">
    <property type="entry name" value="RING"/>
    <property type="match status" value="1"/>
</dbReference>
<evidence type="ECO:0000256" key="20">
    <source>
        <dbReference type="PROSITE-ProRule" id="PRU00175"/>
    </source>
</evidence>
<keyword evidence="12" id="KW-0833">Ubl conjugation pathway</keyword>
<comment type="subcellular location">
    <subcellularLocation>
        <location evidence="3">Endosome</location>
    </subcellularLocation>
    <subcellularLocation>
        <location evidence="4">Lysosome</location>
    </subcellularLocation>
    <subcellularLocation>
        <location evidence="2">Membrane</location>
        <topology evidence="2">Peripheral membrane protein</topology>
    </subcellularLocation>
</comment>
<keyword evidence="9" id="KW-0479">Metal-binding</keyword>
<evidence type="ECO:0000256" key="17">
    <source>
        <dbReference type="ARBA" id="ARBA00040227"/>
    </source>
</evidence>
<dbReference type="GO" id="GO:0005764">
    <property type="term" value="C:lysosome"/>
    <property type="evidence" value="ECO:0007669"/>
    <property type="project" value="UniProtKB-SubCell"/>
</dbReference>
<dbReference type="InterPro" id="IPR013083">
    <property type="entry name" value="Znf_RING/FYVE/PHD"/>
</dbReference>
<dbReference type="GO" id="GO:0016020">
    <property type="term" value="C:membrane"/>
    <property type="evidence" value="ECO:0007669"/>
    <property type="project" value="UniProtKB-SubCell"/>
</dbReference>
<keyword evidence="15" id="KW-0458">Lysosome</keyword>
<evidence type="ECO:0000256" key="16">
    <source>
        <dbReference type="ARBA" id="ARBA00023288"/>
    </source>
</evidence>
<keyword evidence="10" id="KW-0967">Endosome</keyword>
<evidence type="ECO:0000256" key="18">
    <source>
        <dbReference type="ARBA" id="ARBA00042177"/>
    </source>
</evidence>
<accession>A0AAJ6QRB7</accession>
<proteinExistence type="predicted"/>
<evidence type="ECO:0000259" key="22">
    <source>
        <dbReference type="PROSITE" id="PS50089"/>
    </source>
</evidence>
<evidence type="ECO:0000256" key="8">
    <source>
        <dbReference type="ARBA" id="ARBA00022707"/>
    </source>
</evidence>
<feature type="region of interest" description="Disordered" evidence="21">
    <location>
        <begin position="1"/>
        <end position="86"/>
    </location>
</feature>
<gene>
    <name evidence="24" type="primary">LOC100905918</name>
</gene>
<evidence type="ECO:0000256" key="3">
    <source>
        <dbReference type="ARBA" id="ARBA00004177"/>
    </source>
</evidence>
<keyword evidence="8" id="KW-0519">Myristate</keyword>
<dbReference type="Pfam" id="PF13639">
    <property type="entry name" value="zf-RING_2"/>
    <property type="match status" value="1"/>
</dbReference>
<dbReference type="InterPro" id="IPR051878">
    <property type="entry name" value="ZNRF_ubiq-protein_ligase"/>
</dbReference>
<reference evidence="24" key="1">
    <citation type="submission" date="2025-08" db="UniProtKB">
        <authorList>
            <consortium name="RefSeq"/>
        </authorList>
    </citation>
    <scope>IDENTIFICATION</scope>
</reference>
<sequence>MGAKASTSADPPPEPATQSREHPSSRESSGLAAILADLGRRASLETGSSGRRARSFSGIVGGSVGSGTTSGPLDTPPQQDGSTPLSEAQSLPLHFMSFNGIRCPVCSKVVLPHDCELHLVMCLTKPSLAYNEELLIEDRGAEAECVICLEEFSAGQTIARLPCLCIYHKSCIDAWFRVNRSCPEHPSD</sequence>
<dbReference type="Gene3D" id="3.30.40.10">
    <property type="entry name" value="Zinc/RING finger domain, C3HC4 (zinc finger)"/>
    <property type="match status" value="1"/>
</dbReference>
<evidence type="ECO:0000256" key="5">
    <source>
        <dbReference type="ARBA" id="ARBA00004906"/>
    </source>
</evidence>
<dbReference type="Proteomes" id="UP000694867">
    <property type="component" value="Unplaced"/>
</dbReference>
<keyword evidence="23" id="KW-1185">Reference proteome</keyword>
<dbReference type="AlphaFoldDB" id="A0AAJ6QRB7"/>
<dbReference type="PANTHER" id="PTHR46661">
    <property type="entry name" value="E3 UBIQUITIN-PROTEIN LIGASE ZNRF1-LIKE PROTEIN"/>
    <property type="match status" value="1"/>
</dbReference>
<evidence type="ECO:0000256" key="15">
    <source>
        <dbReference type="ARBA" id="ARBA00023228"/>
    </source>
</evidence>
<comment type="catalytic activity">
    <reaction evidence="1">
        <text>S-ubiquitinyl-[E2 ubiquitin-conjugating enzyme]-L-cysteine + [acceptor protein]-L-lysine = [E2 ubiquitin-conjugating enzyme]-L-cysteine + N(6)-ubiquitinyl-[acceptor protein]-L-lysine.</text>
        <dbReference type="EC" id="2.3.2.27"/>
    </reaction>
</comment>
<evidence type="ECO:0000256" key="4">
    <source>
        <dbReference type="ARBA" id="ARBA00004371"/>
    </source>
</evidence>
<feature type="compositionally biased region" description="Polar residues" evidence="21">
    <location>
        <begin position="76"/>
        <end position="86"/>
    </location>
</feature>
<dbReference type="InterPro" id="IPR001841">
    <property type="entry name" value="Znf_RING"/>
</dbReference>
<organism evidence="23 24">
    <name type="scientific">Galendromus occidentalis</name>
    <name type="common">western predatory mite</name>
    <dbReference type="NCBI Taxonomy" id="34638"/>
    <lineage>
        <taxon>Eukaryota</taxon>
        <taxon>Metazoa</taxon>
        <taxon>Ecdysozoa</taxon>
        <taxon>Arthropoda</taxon>
        <taxon>Chelicerata</taxon>
        <taxon>Arachnida</taxon>
        <taxon>Acari</taxon>
        <taxon>Parasitiformes</taxon>
        <taxon>Mesostigmata</taxon>
        <taxon>Gamasina</taxon>
        <taxon>Phytoseioidea</taxon>
        <taxon>Phytoseiidae</taxon>
        <taxon>Typhlodrominae</taxon>
        <taxon>Galendromus</taxon>
    </lineage>
</organism>
<dbReference type="EC" id="2.3.2.27" evidence="6"/>
<evidence type="ECO:0000256" key="1">
    <source>
        <dbReference type="ARBA" id="ARBA00000900"/>
    </source>
</evidence>
<keyword evidence="13" id="KW-0862">Zinc</keyword>
<dbReference type="PANTHER" id="PTHR46661:SF4">
    <property type="entry name" value="RING-TYPE DOMAIN-CONTAINING PROTEIN"/>
    <property type="match status" value="1"/>
</dbReference>
<dbReference type="GO" id="GO:0061630">
    <property type="term" value="F:ubiquitin protein ligase activity"/>
    <property type="evidence" value="ECO:0007669"/>
    <property type="project" value="UniProtKB-EC"/>
</dbReference>
<evidence type="ECO:0000256" key="13">
    <source>
        <dbReference type="ARBA" id="ARBA00022833"/>
    </source>
</evidence>
<dbReference type="GO" id="GO:0005768">
    <property type="term" value="C:endosome"/>
    <property type="evidence" value="ECO:0007669"/>
    <property type="project" value="UniProtKB-SubCell"/>
</dbReference>
<evidence type="ECO:0000256" key="2">
    <source>
        <dbReference type="ARBA" id="ARBA00004170"/>
    </source>
</evidence>
<feature type="domain" description="RING-type" evidence="22">
    <location>
        <begin position="145"/>
        <end position="185"/>
    </location>
</feature>
<evidence type="ECO:0000313" key="23">
    <source>
        <dbReference type="Proteomes" id="UP000694867"/>
    </source>
</evidence>
<dbReference type="FunFam" id="3.30.40.10:FF:000235">
    <property type="entry name" value="E3 ubiquitin-protein ligase ZNRF1"/>
    <property type="match status" value="1"/>
</dbReference>
<evidence type="ECO:0000313" key="24">
    <source>
        <dbReference type="RefSeq" id="XP_003743355.2"/>
    </source>
</evidence>
<evidence type="ECO:0000256" key="10">
    <source>
        <dbReference type="ARBA" id="ARBA00022753"/>
    </source>
</evidence>
<evidence type="ECO:0000256" key="14">
    <source>
        <dbReference type="ARBA" id="ARBA00023136"/>
    </source>
</evidence>